<gene>
    <name evidence="1" type="ORF">M8C21_026601</name>
</gene>
<sequence>EFKCRCSLSKSTSSLCVIGNTSKSKDPNINDTDKNIQDSGGPDSYSNADLFGIKDIRNFIPNDTFLARDSNGDIYSISLGIENHIFVIDNDHPKLESSFYRNSSYLNNGSKSKCPEHDSYINDIHIKSVLIVTFNNYISSSICGEGGTSSNVVVTGIVTTTYNVTKKYKHLIELSINLATWEPMDEDMVSLDPIEFHSSYQFLSKNDRTKVVQTGKGQLDGINVCVYFRWGTHARRKFELVQMTKIFTRGTARRNQGLYILTPPQNTEDSRASL</sequence>
<evidence type="ECO:0000313" key="2">
    <source>
        <dbReference type="Proteomes" id="UP001206925"/>
    </source>
</evidence>
<keyword evidence="2" id="KW-1185">Reference proteome</keyword>
<feature type="non-terminal residue" evidence="1">
    <location>
        <position position="274"/>
    </location>
</feature>
<organism evidence="1 2">
    <name type="scientific">Ambrosia artemisiifolia</name>
    <name type="common">Common ragweed</name>
    <dbReference type="NCBI Taxonomy" id="4212"/>
    <lineage>
        <taxon>Eukaryota</taxon>
        <taxon>Viridiplantae</taxon>
        <taxon>Streptophyta</taxon>
        <taxon>Embryophyta</taxon>
        <taxon>Tracheophyta</taxon>
        <taxon>Spermatophyta</taxon>
        <taxon>Magnoliopsida</taxon>
        <taxon>eudicotyledons</taxon>
        <taxon>Gunneridae</taxon>
        <taxon>Pentapetalae</taxon>
        <taxon>asterids</taxon>
        <taxon>campanulids</taxon>
        <taxon>Asterales</taxon>
        <taxon>Asteraceae</taxon>
        <taxon>Asteroideae</taxon>
        <taxon>Heliantheae alliance</taxon>
        <taxon>Heliantheae</taxon>
        <taxon>Ambrosia</taxon>
    </lineage>
</organism>
<reference evidence="1" key="1">
    <citation type="submission" date="2022-06" db="EMBL/GenBank/DDBJ databases">
        <title>Uncovering the hologenomic basis of an extraordinary plant invasion.</title>
        <authorList>
            <person name="Bieker V.C."/>
            <person name="Martin M.D."/>
            <person name="Gilbert T."/>
            <person name="Hodgins K."/>
            <person name="Battlay P."/>
            <person name="Petersen B."/>
            <person name="Wilson J."/>
        </authorList>
    </citation>
    <scope>NUCLEOTIDE SEQUENCE</scope>
    <source>
        <strain evidence="1">AA19_3_7</strain>
        <tissue evidence="1">Leaf</tissue>
    </source>
</reference>
<dbReference type="Proteomes" id="UP001206925">
    <property type="component" value="Unassembled WGS sequence"/>
</dbReference>
<comment type="caution">
    <text evidence="1">The sequence shown here is derived from an EMBL/GenBank/DDBJ whole genome shotgun (WGS) entry which is preliminary data.</text>
</comment>
<proteinExistence type="predicted"/>
<protein>
    <submittedName>
        <fullName evidence="1">Uncharacterized protein</fullName>
    </submittedName>
</protein>
<name>A0AAD5BVY0_AMBAR</name>
<evidence type="ECO:0000313" key="1">
    <source>
        <dbReference type="EMBL" id="KAI7730713.1"/>
    </source>
</evidence>
<accession>A0AAD5BVY0</accession>
<dbReference type="AlphaFoldDB" id="A0AAD5BVY0"/>
<dbReference type="EMBL" id="JAMZMK010010674">
    <property type="protein sequence ID" value="KAI7730713.1"/>
    <property type="molecule type" value="Genomic_DNA"/>
</dbReference>
<dbReference type="Gene3D" id="3.90.226.10">
    <property type="entry name" value="2-enoyl-CoA Hydratase, Chain A, domain 1"/>
    <property type="match status" value="1"/>
</dbReference>